<protein>
    <submittedName>
        <fullName evidence="1">Uncharacterized protein</fullName>
    </submittedName>
</protein>
<dbReference type="Gene3D" id="1.10.10.10">
    <property type="entry name" value="Winged helix-like DNA-binding domain superfamily/Winged helix DNA-binding domain"/>
    <property type="match status" value="1"/>
</dbReference>
<dbReference type="PROSITE" id="PS01117">
    <property type="entry name" value="HTH_MARR_1"/>
    <property type="match status" value="1"/>
</dbReference>
<accession>A0A3T0DBG6</accession>
<evidence type="ECO:0000313" key="1">
    <source>
        <dbReference type="EMBL" id="AZT92209.1"/>
    </source>
</evidence>
<dbReference type="SUPFAM" id="SSF46785">
    <property type="entry name" value="Winged helix' DNA-binding domain"/>
    <property type="match status" value="1"/>
</dbReference>
<dbReference type="InterPro" id="IPR036390">
    <property type="entry name" value="WH_DNA-bd_sf"/>
</dbReference>
<dbReference type="InterPro" id="IPR023187">
    <property type="entry name" value="Tscrpt_reg_MarR-type_CS"/>
</dbReference>
<reference evidence="1 2" key="1">
    <citation type="submission" date="2017-12" db="EMBL/GenBank/DDBJ databases">
        <authorList>
            <person name="Levesque S."/>
        </authorList>
    </citation>
    <scope>NUCLEOTIDE SEQUENCE [LARGE SCALE GENOMIC DNA]</scope>
    <source>
        <strain evidence="1 2">SMQ-1417</strain>
    </source>
</reference>
<proteinExistence type="predicted"/>
<dbReference type="RefSeq" id="WP_127362741.1">
    <property type="nucleotide sequence ID" value="NZ_CP025330.1"/>
</dbReference>
<organism evidence="1 2">
    <name type="scientific">Brevibacterium aurantiacum</name>
    <dbReference type="NCBI Taxonomy" id="273384"/>
    <lineage>
        <taxon>Bacteria</taxon>
        <taxon>Bacillati</taxon>
        <taxon>Actinomycetota</taxon>
        <taxon>Actinomycetes</taxon>
        <taxon>Micrococcales</taxon>
        <taxon>Brevibacteriaceae</taxon>
        <taxon>Brevibacterium</taxon>
    </lineage>
</organism>
<evidence type="ECO:0000313" key="2">
    <source>
        <dbReference type="Proteomes" id="UP000283000"/>
    </source>
</evidence>
<dbReference type="SUPFAM" id="SSF52540">
    <property type="entry name" value="P-loop containing nucleoside triphosphate hydrolases"/>
    <property type="match status" value="1"/>
</dbReference>
<dbReference type="AlphaFoldDB" id="A0A3T0DBG6"/>
<dbReference type="Proteomes" id="UP000283000">
    <property type="component" value="Chromosome"/>
</dbReference>
<dbReference type="Gene3D" id="3.40.50.300">
    <property type="entry name" value="P-loop containing nucleotide triphosphate hydrolases"/>
    <property type="match status" value="1"/>
</dbReference>
<dbReference type="EMBL" id="CP025330">
    <property type="protein sequence ID" value="AZT92209.1"/>
    <property type="molecule type" value="Genomic_DNA"/>
</dbReference>
<reference evidence="1 2" key="2">
    <citation type="submission" date="2019-01" db="EMBL/GenBank/DDBJ databases">
        <title>Comparative genomic analysis of Brevibacterium aurantiacum sheds light on its evolution and its adaptation to smear-ripened cheeses.</title>
        <authorList>
            <person name="Moineau S."/>
        </authorList>
    </citation>
    <scope>NUCLEOTIDE SEQUENCE [LARGE SCALE GENOMIC DNA]</scope>
    <source>
        <strain evidence="1 2">SMQ-1417</strain>
    </source>
</reference>
<gene>
    <name evidence="1" type="ORF">CXR23_02830</name>
</gene>
<dbReference type="InterPro" id="IPR036388">
    <property type="entry name" value="WH-like_DNA-bd_sf"/>
</dbReference>
<sequence length="427" mass="47276">MNIFEGFGFSENPYAVAPLSGDAMGSRLLVGRDKEVLKLHKHWTSVDTHASMEGDNGVGKTSLVAVAAYRAMQNYAAGELTSPFLPLVETFQVSTDHESLERHILSVIARSIFKYEVFLSSAGYDLPNLANIRTWLESPLVYGYGGGVGLTPVSISASRSTSINTGGFSETGFRSAVHDWLKIIFPKGSVGGFVGVIDNLEILETSQEARRVLREMRDTLLKLPGVRWVLCGANGIMRSAVGSPSLSGVIADPIPVKPLSAHDSARVIERRLEEYRTRSDATAPVEPQGFEYLYRVAGNNLRIALKHAQDFSLWVDMNDLMPADAEERMTLLKEWLDQQADKYEAEARSVTPRGWTFFDKLLSEGGSCTPGEFLEYGFNSMPAMRPVVKQLEEAELVSSSVSESDQRRKTIQATPRGWLIHYKRSKF</sequence>
<dbReference type="InterPro" id="IPR027417">
    <property type="entry name" value="P-loop_NTPase"/>
</dbReference>
<name>A0A3T0DBG6_BREAU</name>